<name>A0A448J677_CAMJU</name>
<gene>
    <name evidence="7" type="ORF">NCTC11951_00149</name>
</gene>
<evidence type="ECO:0000256" key="2">
    <source>
        <dbReference type="ARBA" id="ARBA00022578"/>
    </source>
</evidence>
<dbReference type="InterPro" id="IPR010095">
    <property type="entry name" value="Cas12f1-like_TNB"/>
</dbReference>
<dbReference type="GO" id="GO:0006310">
    <property type="term" value="P:DNA recombination"/>
    <property type="evidence" value="ECO:0007669"/>
    <property type="project" value="UniProtKB-KW"/>
</dbReference>
<evidence type="ECO:0000313" key="7">
    <source>
        <dbReference type="EMBL" id="VEG60204.1"/>
    </source>
</evidence>
<dbReference type="AlphaFoldDB" id="A0A448J677"/>
<dbReference type="Proteomes" id="UP000275504">
    <property type="component" value="Chromosome"/>
</dbReference>
<keyword evidence="2" id="KW-0815">Transposition</keyword>
<evidence type="ECO:0000313" key="8">
    <source>
        <dbReference type="Proteomes" id="UP000275504"/>
    </source>
</evidence>
<dbReference type="Pfam" id="PF07282">
    <property type="entry name" value="Cas12f1-like_TNB"/>
    <property type="match status" value="1"/>
</dbReference>
<dbReference type="InterPro" id="IPR001959">
    <property type="entry name" value="Transposase"/>
</dbReference>
<dbReference type="GO" id="GO:0032196">
    <property type="term" value="P:transposition"/>
    <property type="evidence" value="ECO:0007669"/>
    <property type="project" value="UniProtKB-KW"/>
</dbReference>
<dbReference type="NCBIfam" id="NF040570">
    <property type="entry name" value="guided_TnpB"/>
    <property type="match status" value="1"/>
</dbReference>
<evidence type="ECO:0000256" key="1">
    <source>
        <dbReference type="ARBA" id="ARBA00008761"/>
    </source>
</evidence>
<reference evidence="7 8" key="1">
    <citation type="submission" date="2018-12" db="EMBL/GenBank/DDBJ databases">
        <authorList>
            <consortium name="Pathogen Informatics"/>
        </authorList>
    </citation>
    <scope>NUCLEOTIDE SEQUENCE [LARGE SCALE GENOMIC DNA]</scope>
    <source>
        <strain evidence="7 8">NCTC11951</strain>
    </source>
</reference>
<feature type="domain" description="Probable transposase IS891/IS1136/IS1341" evidence="5">
    <location>
        <begin position="185"/>
        <end position="292"/>
    </location>
</feature>
<evidence type="ECO:0000256" key="4">
    <source>
        <dbReference type="ARBA" id="ARBA00023172"/>
    </source>
</evidence>
<dbReference type="NCBIfam" id="TIGR01766">
    <property type="entry name" value="IS200/IS605 family accessory protein TnpB-like domain"/>
    <property type="match status" value="1"/>
</dbReference>
<comment type="similarity">
    <text evidence="1">In the C-terminal section; belongs to the transposase 35 family.</text>
</comment>
<evidence type="ECO:0000256" key="3">
    <source>
        <dbReference type="ARBA" id="ARBA00023125"/>
    </source>
</evidence>
<evidence type="ECO:0000259" key="5">
    <source>
        <dbReference type="Pfam" id="PF01385"/>
    </source>
</evidence>
<dbReference type="GO" id="GO:0003677">
    <property type="term" value="F:DNA binding"/>
    <property type="evidence" value="ECO:0007669"/>
    <property type="project" value="UniProtKB-KW"/>
</dbReference>
<sequence length="410" mass="47181">MQRVERHIIQPNDKRFNSIKEICHKSKNLYNYANYIIRQDFIANESIPKEYDLTTKLAKEKQADYISLPAQSSQQTIKLLYKNYKSFFKALKSYQKNKSKFTSNPKLPKYKAKNGVSIVVFTNQQAKIKQGKSLNKIHFPKSTNLKPFITKIDNQTSTLKQVRFIPKSTCFIVEVVYECLAKATNLIENSFLSIDLGLNNFVTSIDNQSKQPFIINGRAIKSVNQFFNKLRAKYTQTLKLSNNKFHSKKLANLALKRDCKINDFMHKSSDFIIKHCVEHKIANIVIGKNKEWKQEIDLGKKTNQNFVSIPYNSFIEKMAYKCENYGIKLHLTEESHTSKCDHLANESLGHRENYLGKRIKRGLFKSSTGKFINADLNGAIGIARKVFPNAVQTLRDRGTAFVPIKISIGF</sequence>
<organism evidence="7 8">
    <name type="scientific">Campylobacter jejuni subsp. doylei</name>
    <dbReference type="NCBI Taxonomy" id="32021"/>
    <lineage>
        <taxon>Bacteria</taxon>
        <taxon>Pseudomonadati</taxon>
        <taxon>Campylobacterota</taxon>
        <taxon>Epsilonproteobacteria</taxon>
        <taxon>Campylobacterales</taxon>
        <taxon>Campylobacteraceae</taxon>
        <taxon>Campylobacter</taxon>
    </lineage>
</organism>
<feature type="domain" description="Cas12f1-like TNB" evidence="6">
    <location>
        <begin position="311"/>
        <end position="382"/>
    </location>
</feature>
<keyword evidence="3" id="KW-0238">DNA-binding</keyword>
<proteinExistence type="inferred from homology"/>
<dbReference type="EMBL" id="LR134359">
    <property type="protein sequence ID" value="VEG60204.1"/>
    <property type="molecule type" value="Genomic_DNA"/>
</dbReference>
<keyword evidence="4" id="KW-0233">DNA recombination</keyword>
<protein>
    <submittedName>
        <fullName evidence="7">Transposase, IS605 OrfB family</fullName>
    </submittedName>
</protein>
<accession>A0A448J677</accession>
<dbReference type="Pfam" id="PF01385">
    <property type="entry name" value="OrfB_IS605"/>
    <property type="match status" value="1"/>
</dbReference>
<evidence type="ECO:0000259" key="6">
    <source>
        <dbReference type="Pfam" id="PF07282"/>
    </source>
</evidence>